<keyword evidence="3" id="KW-1185">Reference proteome</keyword>
<reference evidence="2 3" key="1">
    <citation type="journal article" date="2011" name="Science">
        <title>Comparative functional genomics of the fission yeasts.</title>
        <authorList>
            <person name="Rhind N."/>
            <person name="Chen Z."/>
            <person name="Yassour M."/>
            <person name="Thompson D.A."/>
            <person name="Haas B.J."/>
            <person name="Habib N."/>
            <person name="Wapinski I."/>
            <person name="Roy S."/>
            <person name="Lin M.F."/>
            <person name="Heiman D.I."/>
            <person name="Young S.K."/>
            <person name="Furuya K."/>
            <person name="Guo Y."/>
            <person name="Pidoux A."/>
            <person name="Chen H.M."/>
            <person name="Robbertse B."/>
            <person name="Goldberg J.M."/>
            <person name="Aoki K."/>
            <person name="Bayne E.H."/>
            <person name="Berlin A.M."/>
            <person name="Desjardins C.A."/>
            <person name="Dobbs E."/>
            <person name="Dukaj L."/>
            <person name="Fan L."/>
            <person name="FitzGerald M.G."/>
            <person name="French C."/>
            <person name="Gujja S."/>
            <person name="Hansen K."/>
            <person name="Keifenheim D."/>
            <person name="Levin J.Z."/>
            <person name="Mosher R.A."/>
            <person name="Mueller C.A."/>
            <person name="Pfiffner J."/>
            <person name="Priest M."/>
            <person name="Russ C."/>
            <person name="Smialowska A."/>
            <person name="Swoboda P."/>
            <person name="Sykes S.M."/>
            <person name="Vaughn M."/>
            <person name="Vengrova S."/>
            <person name="Yoder R."/>
            <person name="Zeng Q."/>
            <person name="Allshire R."/>
            <person name="Baulcombe D."/>
            <person name="Birren B.W."/>
            <person name="Brown W."/>
            <person name="Ekwall K."/>
            <person name="Kellis M."/>
            <person name="Leatherwood J."/>
            <person name="Levin H."/>
            <person name="Margalit H."/>
            <person name="Martienssen R."/>
            <person name="Nieduszynski C.A."/>
            <person name="Spatafora J.W."/>
            <person name="Friedman N."/>
            <person name="Dalgaard J.Z."/>
            <person name="Baumann P."/>
            <person name="Niki H."/>
            <person name="Regev A."/>
            <person name="Nusbaum C."/>
        </authorList>
    </citation>
    <scope>NUCLEOTIDE SEQUENCE [LARGE SCALE GENOMIC DNA]</scope>
    <source>
        <strain evidence="3">OY26 / ATCC MYA-4695 / CBS 11777 / NBRC 106824 / NRRL Y48691</strain>
    </source>
</reference>
<protein>
    <submittedName>
        <fullName evidence="2">Nucleotide-sugar 4,6-dehydratase</fullName>
    </submittedName>
</protein>
<evidence type="ECO:0000313" key="3">
    <source>
        <dbReference type="Proteomes" id="UP000015464"/>
    </source>
</evidence>
<dbReference type="Gene3D" id="3.40.50.720">
    <property type="entry name" value="NAD(P)-binding Rossmann-like Domain"/>
    <property type="match status" value="1"/>
</dbReference>
<proteinExistence type="predicted"/>
<dbReference type="Pfam" id="PF16363">
    <property type="entry name" value="GDP_Man_Dehyd"/>
    <property type="match status" value="1"/>
</dbReference>
<dbReference type="InterPro" id="IPR016040">
    <property type="entry name" value="NAD(P)-bd_dom"/>
</dbReference>
<gene>
    <name evidence="2" type="ORF">SPOG_02233</name>
</gene>
<dbReference type="AlphaFoldDB" id="S9VXV9"/>
<name>S9VXV9_SCHCR</name>
<dbReference type="PANTHER" id="PTHR43000">
    <property type="entry name" value="DTDP-D-GLUCOSE 4,6-DEHYDRATASE-RELATED"/>
    <property type="match status" value="1"/>
</dbReference>
<dbReference type="FunFam" id="3.40.50.720:FF:000304">
    <property type="entry name" value="UDP-glucose 4,6-dehydratase"/>
    <property type="match status" value="1"/>
</dbReference>
<dbReference type="HOGENOM" id="CLU_007383_1_14_1"/>
<dbReference type="SUPFAM" id="SSF51735">
    <property type="entry name" value="NAD(P)-binding Rossmann-fold domains"/>
    <property type="match status" value="1"/>
</dbReference>
<dbReference type="GeneID" id="25036557"/>
<dbReference type="OMA" id="KLIPLMC"/>
<dbReference type="OrthoDB" id="331544at2759"/>
<feature type="domain" description="NAD(P)-binding" evidence="1">
    <location>
        <begin position="12"/>
        <end position="356"/>
    </location>
</feature>
<dbReference type="EMBL" id="KE546991">
    <property type="protein sequence ID" value="EPY51054.1"/>
    <property type="molecule type" value="Genomic_DNA"/>
</dbReference>
<organism evidence="2 3">
    <name type="scientific">Schizosaccharomyces cryophilus (strain OY26 / ATCC MYA-4695 / CBS 11777 / NBRC 106824 / NRRL Y48691)</name>
    <name type="common">Fission yeast</name>
    <dbReference type="NCBI Taxonomy" id="653667"/>
    <lineage>
        <taxon>Eukaryota</taxon>
        <taxon>Fungi</taxon>
        <taxon>Dikarya</taxon>
        <taxon>Ascomycota</taxon>
        <taxon>Taphrinomycotina</taxon>
        <taxon>Schizosaccharomycetes</taxon>
        <taxon>Schizosaccharomycetales</taxon>
        <taxon>Schizosaccharomycetaceae</taxon>
        <taxon>Schizosaccharomyces</taxon>
    </lineage>
</organism>
<dbReference type="GO" id="GO:0009225">
    <property type="term" value="P:nucleotide-sugar metabolic process"/>
    <property type="evidence" value="ECO:0007669"/>
    <property type="project" value="UniProtKB-ARBA"/>
</dbReference>
<dbReference type="eggNOG" id="KOG0747">
    <property type="taxonomic scope" value="Eukaryota"/>
</dbReference>
<sequence>MTVCDGYEQHVLVTGGAGFIGSHCLDFLVFKYPQFHFTCMDTLNYASENSTKFLQNVLGRPNFNFIKINLVSEYAALQKFIIDEFPNTRITQIINFAAETCVDRSFSDPIFFTKNNILCTQHLLECSRLLLDRYPHLRSVLTFMHISTDEVYGEQEDHENVDELCKLNPSNPYAASKAAVDLIIGSYELSYNLPVTIIRANNIYGSRQDGEKLIPMTISKLHRFLQQKSHEVMFDKITIHGDGSQKRKYLHVYDFLTALDLIWSKERMNAASYNRHTNHQLFNVGSEDEIDNYSLVKRICDYFLQKKFPSNNFDYSKFISFFKDRNYNDTRYSLNYERLKQFGWKPQISLDQGIKELVDEAF</sequence>
<evidence type="ECO:0000259" key="1">
    <source>
        <dbReference type="Pfam" id="PF16363"/>
    </source>
</evidence>
<dbReference type="Gene3D" id="3.90.25.10">
    <property type="entry name" value="UDP-galactose 4-epimerase, domain 1"/>
    <property type="match status" value="1"/>
</dbReference>
<dbReference type="InterPro" id="IPR036291">
    <property type="entry name" value="NAD(P)-bd_dom_sf"/>
</dbReference>
<dbReference type="RefSeq" id="XP_013023628.1">
    <property type="nucleotide sequence ID" value="XM_013168174.1"/>
</dbReference>
<accession>S9VXV9</accession>
<dbReference type="STRING" id="653667.S9VXV9"/>
<dbReference type="Proteomes" id="UP000015464">
    <property type="component" value="Unassembled WGS sequence"/>
</dbReference>
<evidence type="ECO:0000313" key="2">
    <source>
        <dbReference type="EMBL" id="EPY51054.1"/>
    </source>
</evidence>